<dbReference type="AlphaFoldDB" id="A0A4Y4DZR5"/>
<dbReference type="Pfam" id="PF02028">
    <property type="entry name" value="BCCT"/>
    <property type="match status" value="1"/>
</dbReference>
<dbReference type="PROSITE" id="PS01303">
    <property type="entry name" value="BCCT"/>
    <property type="match status" value="1"/>
</dbReference>
<accession>A0A4Y4DZR5</accession>
<dbReference type="Proteomes" id="UP000316659">
    <property type="component" value="Unassembled WGS sequence"/>
</dbReference>
<reference evidence="9 10" key="1">
    <citation type="submission" date="2019-06" db="EMBL/GenBank/DDBJ databases">
        <title>Whole genome shotgun sequence of Cellulosimicrobium cellulans NBRC 15516.</title>
        <authorList>
            <person name="Hosoyama A."/>
            <person name="Uohara A."/>
            <person name="Ohji S."/>
            <person name="Ichikawa N."/>
        </authorList>
    </citation>
    <scope>NUCLEOTIDE SEQUENCE [LARGE SCALE GENOMIC DNA]</scope>
    <source>
        <strain evidence="9 10">NBRC 15516</strain>
    </source>
</reference>
<keyword evidence="7 8" id="KW-0472">Membrane</keyword>
<feature type="transmembrane region" description="Helical" evidence="8">
    <location>
        <begin position="482"/>
        <end position="502"/>
    </location>
</feature>
<feature type="transmembrane region" description="Helical" evidence="8">
    <location>
        <begin position="175"/>
        <end position="197"/>
    </location>
</feature>
<feature type="transmembrane region" description="Helical" evidence="8">
    <location>
        <begin position="267"/>
        <end position="285"/>
    </location>
</feature>
<comment type="similarity">
    <text evidence="2">Belongs to the BCCT transporter (TC 2.A.15) family.</text>
</comment>
<feature type="transmembrane region" description="Helical" evidence="8">
    <location>
        <begin position="385"/>
        <end position="409"/>
    </location>
</feature>
<keyword evidence="4" id="KW-1003">Cell membrane</keyword>
<feature type="transmembrane region" description="Helical" evidence="8">
    <location>
        <begin position="225"/>
        <end position="247"/>
    </location>
</feature>
<dbReference type="EMBL" id="BJNZ01000005">
    <property type="protein sequence ID" value="GED09075.1"/>
    <property type="molecule type" value="Genomic_DNA"/>
</dbReference>
<dbReference type="InterPro" id="IPR000060">
    <property type="entry name" value="BCCT_transptr"/>
</dbReference>
<feature type="transmembrane region" description="Helical" evidence="8">
    <location>
        <begin position="355"/>
        <end position="373"/>
    </location>
</feature>
<protein>
    <submittedName>
        <fullName evidence="9">Choline transporter</fullName>
    </submittedName>
</protein>
<evidence type="ECO:0000313" key="10">
    <source>
        <dbReference type="Proteomes" id="UP000316659"/>
    </source>
</evidence>
<dbReference type="NCBIfam" id="TIGR00842">
    <property type="entry name" value="bcct"/>
    <property type="match status" value="1"/>
</dbReference>
<name>A0A4Y4DZR5_CELCE</name>
<keyword evidence="3" id="KW-0813">Transport</keyword>
<feature type="transmembrane region" description="Helical" evidence="8">
    <location>
        <begin position="442"/>
        <end position="470"/>
    </location>
</feature>
<dbReference type="GO" id="GO:0022857">
    <property type="term" value="F:transmembrane transporter activity"/>
    <property type="evidence" value="ECO:0007669"/>
    <property type="project" value="InterPro"/>
</dbReference>
<evidence type="ECO:0000256" key="5">
    <source>
        <dbReference type="ARBA" id="ARBA00022692"/>
    </source>
</evidence>
<proteinExistence type="inferred from homology"/>
<comment type="caution">
    <text evidence="9">The sequence shown here is derived from an EMBL/GenBank/DDBJ whole genome shotgun (WGS) entry which is preliminary data.</text>
</comment>
<evidence type="ECO:0000256" key="2">
    <source>
        <dbReference type="ARBA" id="ARBA00005658"/>
    </source>
</evidence>
<feature type="transmembrane region" description="Helical" evidence="8">
    <location>
        <begin position="48"/>
        <end position="66"/>
    </location>
</feature>
<gene>
    <name evidence="9" type="ORF">CCE02nite_10740</name>
</gene>
<evidence type="ECO:0000256" key="7">
    <source>
        <dbReference type="ARBA" id="ARBA00023136"/>
    </source>
</evidence>
<evidence type="ECO:0000313" key="9">
    <source>
        <dbReference type="EMBL" id="GED09075.1"/>
    </source>
</evidence>
<sequence length="590" mass="63645">MNTPEHETPPEPVDVPAATAGADVEGGVPVAASHDPDAPRTGRPDPRVFYPAAGIILLFVLATILFTDSVTALMNTLQRDVIGVFGWYYVIVVAGFVVFSLWMGMSRFGDIVLGRDEDEPLFRLPVWFAMLFATGMGIGLVYWGVAEPLSHYVDPKPGVEGSDPALAQAAMGQSYLHWGVHAWAIYVVAGLALAYAIHRKGRPVSIRWALEPLFGDRVKGRLGDVIDVVAIIGTVFGVATSLGFGVLQIAAGLGYLDVVEPSTALEIGLIAAITALATISVVSGLGKGIKWLSNGNMILAGVVLVLVLALGPTLFLLREWVQSLGYYVQNIVRLSFDTTAFQGEAGLEWQSSWTIFYWGWWISWAPFVGVFIARISRGRTVREFVLGTLLVPTIVTTLWFSVFGGSALYRELIEPGSMLVDGEVDTDTTLFQLFDGLPLGNVLSVVGILLIVVFFVTSSDSGSLVVDMLASGGNPNPPTWSRVFWAGVSGLLAIALLLAGGLQALQTAAILIALPFSVVMIGMAVSTVRALRAEHAAILRAERRAARTALTEHVTTRVSESISEQWEELYPDRPDRWRALTRRPRKGSSP</sequence>
<evidence type="ECO:0000256" key="6">
    <source>
        <dbReference type="ARBA" id="ARBA00022989"/>
    </source>
</evidence>
<dbReference type="PANTHER" id="PTHR30047">
    <property type="entry name" value="HIGH-AFFINITY CHOLINE TRANSPORT PROTEIN-RELATED"/>
    <property type="match status" value="1"/>
</dbReference>
<evidence type="ECO:0000256" key="3">
    <source>
        <dbReference type="ARBA" id="ARBA00022448"/>
    </source>
</evidence>
<feature type="transmembrane region" description="Helical" evidence="8">
    <location>
        <begin position="86"/>
        <end position="105"/>
    </location>
</feature>
<keyword evidence="6 8" id="KW-1133">Transmembrane helix</keyword>
<dbReference type="GO" id="GO:0005886">
    <property type="term" value="C:plasma membrane"/>
    <property type="evidence" value="ECO:0007669"/>
    <property type="project" value="UniProtKB-SubCell"/>
</dbReference>
<keyword evidence="5 8" id="KW-0812">Transmembrane</keyword>
<feature type="transmembrane region" description="Helical" evidence="8">
    <location>
        <begin position="508"/>
        <end position="531"/>
    </location>
</feature>
<feature type="transmembrane region" description="Helical" evidence="8">
    <location>
        <begin position="126"/>
        <end position="145"/>
    </location>
</feature>
<feature type="transmembrane region" description="Helical" evidence="8">
    <location>
        <begin position="297"/>
        <end position="317"/>
    </location>
</feature>
<organism evidence="9 10">
    <name type="scientific">Cellulosimicrobium cellulans</name>
    <name type="common">Arthrobacter luteus</name>
    <dbReference type="NCBI Taxonomy" id="1710"/>
    <lineage>
        <taxon>Bacteria</taxon>
        <taxon>Bacillati</taxon>
        <taxon>Actinomycetota</taxon>
        <taxon>Actinomycetes</taxon>
        <taxon>Micrococcales</taxon>
        <taxon>Promicromonosporaceae</taxon>
        <taxon>Cellulosimicrobium</taxon>
    </lineage>
</organism>
<comment type="subcellular location">
    <subcellularLocation>
        <location evidence="1">Cell membrane</location>
        <topology evidence="1">Multi-pass membrane protein</topology>
    </subcellularLocation>
</comment>
<dbReference type="PANTHER" id="PTHR30047:SF7">
    <property type="entry name" value="HIGH-AFFINITY CHOLINE TRANSPORT PROTEIN"/>
    <property type="match status" value="1"/>
</dbReference>
<dbReference type="InterPro" id="IPR018093">
    <property type="entry name" value="BCCT_CS"/>
</dbReference>
<evidence type="ECO:0000256" key="4">
    <source>
        <dbReference type="ARBA" id="ARBA00022475"/>
    </source>
</evidence>
<evidence type="ECO:0000256" key="8">
    <source>
        <dbReference type="SAM" id="Phobius"/>
    </source>
</evidence>
<evidence type="ECO:0000256" key="1">
    <source>
        <dbReference type="ARBA" id="ARBA00004651"/>
    </source>
</evidence>
<dbReference type="RefSeq" id="WP_141388642.1">
    <property type="nucleotide sequence ID" value="NZ_BJNZ01000005.1"/>
</dbReference>